<proteinExistence type="predicted"/>
<gene>
    <name evidence="2" type="ORF">ACH5RR_009362</name>
</gene>
<evidence type="ECO:0000313" key="2">
    <source>
        <dbReference type="EMBL" id="KAL3530040.1"/>
    </source>
</evidence>
<organism evidence="2 3">
    <name type="scientific">Cinchona calisaya</name>
    <dbReference type="NCBI Taxonomy" id="153742"/>
    <lineage>
        <taxon>Eukaryota</taxon>
        <taxon>Viridiplantae</taxon>
        <taxon>Streptophyta</taxon>
        <taxon>Embryophyta</taxon>
        <taxon>Tracheophyta</taxon>
        <taxon>Spermatophyta</taxon>
        <taxon>Magnoliopsida</taxon>
        <taxon>eudicotyledons</taxon>
        <taxon>Gunneridae</taxon>
        <taxon>Pentapetalae</taxon>
        <taxon>asterids</taxon>
        <taxon>lamiids</taxon>
        <taxon>Gentianales</taxon>
        <taxon>Rubiaceae</taxon>
        <taxon>Cinchonoideae</taxon>
        <taxon>Cinchoneae</taxon>
        <taxon>Cinchona</taxon>
    </lineage>
</organism>
<protein>
    <submittedName>
        <fullName evidence="2">Uncharacterized protein</fullName>
    </submittedName>
</protein>
<feature type="region of interest" description="Disordered" evidence="1">
    <location>
        <begin position="27"/>
        <end position="58"/>
    </location>
</feature>
<evidence type="ECO:0000256" key="1">
    <source>
        <dbReference type="SAM" id="MobiDB-lite"/>
    </source>
</evidence>
<name>A0ABD3AHH7_9GENT</name>
<sequence length="118" mass="13502">MAIDELEFRRILQLFPVVRSRDYYLDVESSGPSTSRSTGDKEATKWQGGDRIDRDSYPTDHHDAFWDKLKAAAEKKVGPTEAEKICKAFQQVYKRLVYEELSLEAAQNFINSSGNPKN</sequence>
<dbReference type="EMBL" id="JBJUIK010000004">
    <property type="protein sequence ID" value="KAL3530040.1"/>
    <property type="molecule type" value="Genomic_DNA"/>
</dbReference>
<comment type="caution">
    <text evidence="2">The sequence shown here is derived from an EMBL/GenBank/DDBJ whole genome shotgun (WGS) entry which is preliminary data.</text>
</comment>
<feature type="compositionally biased region" description="Basic and acidic residues" evidence="1">
    <location>
        <begin position="38"/>
        <end position="58"/>
    </location>
</feature>
<dbReference type="PANTHER" id="PTHR35312:SF1">
    <property type="entry name" value="OS07G0641800 PROTEIN"/>
    <property type="match status" value="1"/>
</dbReference>
<dbReference type="AlphaFoldDB" id="A0ABD3AHH7"/>
<keyword evidence="3" id="KW-1185">Reference proteome</keyword>
<accession>A0ABD3AHH7</accession>
<reference evidence="2 3" key="1">
    <citation type="submission" date="2024-11" db="EMBL/GenBank/DDBJ databases">
        <title>A near-complete genome assembly of Cinchona calisaya.</title>
        <authorList>
            <person name="Lian D.C."/>
            <person name="Zhao X.W."/>
            <person name="Wei L."/>
        </authorList>
    </citation>
    <scope>NUCLEOTIDE SEQUENCE [LARGE SCALE GENOMIC DNA]</scope>
    <source>
        <tissue evidence="2">Nenye</tissue>
    </source>
</reference>
<dbReference type="Proteomes" id="UP001630127">
    <property type="component" value="Unassembled WGS sequence"/>
</dbReference>
<dbReference type="PANTHER" id="PTHR35312">
    <property type="entry name" value="OS07G0641800 PROTEIN"/>
    <property type="match status" value="1"/>
</dbReference>
<evidence type="ECO:0000313" key="3">
    <source>
        <dbReference type="Proteomes" id="UP001630127"/>
    </source>
</evidence>